<dbReference type="GO" id="GO:0008360">
    <property type="term" value="P:regulation of cell shape"/>
    <property type="evidence" value="ECO:0007669"/>
    <property type="project" value="UniProtKB-UniRule"/>
</dbReference>
<evidence type="ECO:0000313" key="11">
    <source>
        <dbReference type="Proteomes" id="UP000095395"/>
    </source>
</evidence>
<keyword evidence="1 6" id="KW-0963">Cytoplasm</keyword>
<evidence type="ECO:0000256" key="3">
    <source>
        <dbReference type="ARBA" id="ARBA00022840"/>
    </source>
</evidence>
<dbReference type="PRINTS" id="PR01652">
    <property type="entry name" value="SHAPEPROTEIN"/>
</dbReference>
<gene>
    <name evidence="8" type="primary">mreB_1</name>
    <name evidence="6" type="synonym">mreB</name>
    <name evidence="9" type="ORF">ERS852392_01453</name>
    <name evidence="8" type="ORF">ERS852444_00069</name>
    <name evidence="7" type="ORF">RIL183_16611</name>
</gene>
<protein>
    <recommendedName>
        <fullName evidence="6">Cell shape-determining protein MreB</fullName>
    </recommendedName>
</protein>
<dbReference type="PANTHER" id="PTHR42749">
    <property type="entry name" value="CELL SHAPE-DETERMINING PROTEIN MREB"/>
    <property type="match status" value="1"/>
</dbReference>
<dbReference type="NCBIfam" id="NF010539">
    <property type="entry name" value="PRK13927.1"/>
    <property type="match status" value="1"/>
</dbReference>
<comment type="caution">
    <text evidence="6">Lacks conserved residue(s) required for the propagation of feature annotation.</text>
</comment>
<name>A0A0M6WHH9_9FIRM</name>
<organism evidence="7 10">
    <name type="scientific">Roseburia inulinivorans</name>
    <dbReference type="NCBI Taxonomy" id="360807"/>
    <lineage>
        <taxon>Bacteria</taxon>
        <taxon>Bacillati</taxon>
        <taxon>Bacillota</taxon>
        <taxon>Clostridia</taxon>
        <taxon>Lachnospirales</taxon>
        <taxon>Lachnospiraceae</taxon>
        <taxon>Roseburia</taxon>
    </lineage>
</organism>
<evidence type="ECO:0000256" key="4">
    <source>
        <dbReference type="ARBA" id="ARBA00022960"/>
    </source>
</evidence>
<dbReference type="HAMAP" id="MF_02207">
    <property type="entry name" value="MreB"/>
    <property type="match status" value="1"/>
</dbReference>
<comment type="function">
    <text evidence="6">Forms membrane-associated dynamic filaments that are essential for cell shape determination. Acts by regulating cell wall synthesis and cell elongation, and thus cell shape. A feedback loop between cell geometry and MreB localization may maintain elongated cell shape by targeting cell wall growth to regions of negative cell wall curvature.</text>
</comment>
<comment type="subunit">
    <text evidence="6">Forms polymers.</text>
</comment>
<dbReference type="CDD" id="cd10225">
    <property type="entry name" value="ASKHA_NBD_MreB-like"/>
    <property type="match status" value="1"/>
</dbReference>
<keyword evidence="4 6" id="KW-0133">Cell shape</keyword>
<accession>A0A0M6WHH9</accession>
<evidence type="ECO:0000313" key="10">
    <source>
        <dbReference type="Proteomes" id="UP000049828"/>
    </source>
</evidence>
<keyword evidence="2 6" id="KW-0547">Nucleotide-binding</keyword>
<reference evidence="10" key="1">
    <citation type="submission" date="2015-05" db="EMBL/GenBank/DDBJ databases">
        <authorList>
            <consortium name="Pathogen Informatics"/>
        </authorList>
    </citation>
    <scope>NUCLEOTIDE SEQUENCE [LARGE SCALE GENOMIC DNA]</scope>
    <source>
        <strain evidence="9 11">2789STDY5608835</strain>
        <strain evidence="8 12">2789STDY5608887</strain>
        <strain evidence="10">L1-83</strain>
    </source>
</reference>
<dbReference type="Proteomes" id="UP000095453">
    <property type="component" value="Unassembled WGS sequence"/>
</dbReference>
<dbReference type="STRING" id="360807.ERS852392_01453"/>
<dbReference type="Proteomes" id="UP000095395">
    <property type="component" value="Unassembled WGS sequence"/>
</dbReference>
<dbReference type="InterPro" id="IPR056546">
    <property type="entry name" value="MreB_MamK-like"/>
</dbReference>
<dbReference type="AlphaFoldDB" id="A0A0M6WHH9"/>
<evidence type="ECO:0000256" key="5">
    <source>
        <dbReference type="ARBA" id="ARBA00023458"/>
    </source>
</evidence>
<evidence type="ECO:0000313" key="12">
    <source>
        <dbReference type="Proteomes" id="UP000095453"/>
    </source>
</evidence>
<sequence length="365" mass="40518">MGSYRYEILRETTTDSLIMENNTREKKMNSNVYGIDLGTCNMKIYCKTSNKILNEKNTIALVKKDQIYAYGDAAYAMYEKAPETINVTFPVISGVIADFNNLQTMLQMYLEEHMKGKIRGAEFIVAVPTDITDVEKRAFFEMFYKSKLKPKSVLLCEKPIADAVGLGLDVNEPTGIMVVDIGADTTEISVISLGGLVLSDLLHFGGNRIDESIITYVKRTYNLVIGQKTAQALKEKLGSGIPGNTETMVIVGRDVVSGLPIEMEITGEVVYEAIKDNLNSICNSIKMILEKTPPELAKDIIHSGIYITGGSSQIHNLSQLFKDITGIEINTCEEPEECVVRGLVKIVSDQKYKHLAFSMKNKILK</sequence>
<dbReference type="InterPro" id="IPR004753">
    <property type="entry name" value="MreB"/>
</dbReference>
<dbReference type="GO" id="GO:0000902">
    <property type="term" value="P:cell morphogenesis"/>
    <property type="evidence" value="ECO:0007669"/>
    <property type="project" value="InterPro"/>
</dbReference>
<reference evidence="7" key="2">
    <citation type="submission" date="2015-05" db="EMBL/GenBank/DDBJ databases">
        <authorList>
            <person name="Wang D.B."/>
            <person name="Wang M."/>
        </authorList>
    </citation>
    <scope>NUCLEOTIDE SEQUENCE [LARGE SCALE GENOMIC DNA]</scope>
    <source>
        <strain evidence="7">L1-83</strain>
    </source>
</reference>
<comment type="similarity">
    <text evidence="5 6">Belongs to the FtsA/MreB family.</text>
</comment>
<dbReference type="InterPro" id="IPR043129">
    <property type="entry name" value="ATPase_NBD"/>
</dbReference>
<dbReference type="EMBL" id="CVRS01000060">
    <property type="protein sequence ID" value="CRL35343.1"/>
    <property type="molecule type" value="Genomic_DNA"/>
</dbReference>
<dbReference type="Gene3D" id="3.30.420.40">
    <property type="match status" value="2"/>
</dbReference>
<evidence type="ECO:0000256" key="2">
    <source>
        <dbReference type="ARBA" id="ARBA00022741"/>
    </source>
</evidence>
<dbReference type="SUPFAM" id="SSF53067">
    <property type="entry name" value="Actin-like ATPase domain"/>
    <property type="match status" value="2"/>
</dbReference>
<evidence type="ECO:0000313" key="7">
    <source>
        <dbReference type="EMBL" id="CRL35343.1"/>
    </source>
</evidence>
<dbReference type="GO" id="GO:0005737">
    <property type="term" value="C:cytoplasm"/>
    <property type="evidence" value="ECO:0007669"/>
    <property type="project" value="UniProtKB-SubCell"/>
</dbReference>
<dbReference type="PANTHER" id="PTHR42749:SF1">
    <property type="entry name" value="CELL SHAPE-DETERMINING PROTEIN MREB"/>
    <property type="match status" value="1"/>
</dbReference>
<dbReference type="Proteomes" id="UP000049828">
    <property type="component" value="Unassembled WGS sequence"/>
</dbReference>
<dbReference type="Pfam" id="PF06723">
    <property type="entry name" value="MreB_Mbl"/>
    <property type="match status" value="1"/>
</dbReference>
<proteinExistence type="inferred from homology"/>
<dbReference type="GO" id="GO:0005524">
    <property type="term" value="F:ATP binding"/>
    <property type="evidence" value="ECO:0007669"/>
    <property type="project" value="UniProtKB-KW"/>
</dbReference>
<dbReference type="EMBL" id="CYXX01000001">
    <property type="protein sequence ID" value="CUM70233.1"/>
    <property type="molecule type" value="Genomic_DNA"/>
</dbReference>
<evidence type="ECO:0000313" key="9">
    <source>
        <dbReference type="EMBL" id="CUN81969.1"/>
    </source>
</evidence>
<keyword evidence="3 6" id="KW-0067">ATP-binding</keyword>
<evidence type="ECO:0000313" key="8">
    <source>
        <dbReference type="EMBL" id="CUM70233.1"/>
    </source>
</evidence>
<comment type="subcellular location">
    <subcellularLocation>
        <location evidence="6">Cytoplasm</location>
    </subcellularLocation>
    <text evidence="6">Membrane-associated.</text>
</comment>
<dbReference type="EMBL" id="CYYR01000008">
    <property type="protein sequence ID" value="CUN81969.1"/>
    <property type="molecule type" value="Genomic_DNA"/>
</dbReference>
<evidence type="ECO:0000256" key="6">
    <source>
        <dbReference type="HAMAP-Rule" id="MF_02207"/>
    </source>
</evidence>
<keyword evidence="10" id="KW-1185">Reference proteome</keyword>
<evidence type="ECO:0000256" key="1">
    <source>
        <dbReference type="ARBA" id="ARBA00022490"/>
    </source>
</evidence>